<dbReference type="PROSITE" id="PS50931">
    <property type="entry name" value="HTH_LYSR"/>
    <property type="match status" value="1"/>
</dbReference>
<feature type="domain" description="HTH lysR-type" evidence="5">
    <location>
        <begin position="9"/>
        <end position="66"/>
    </location>
</feature>
<keyword evidence="7" id="KW-1185">Reference proteome</keyword>
<dbReference type="PANTHER" id="PTHR30537">
    <property type="entry name" value="HTH-TYPE TRANSCRIPTIONAL REGULATOR"/>
    <property type="match status" value="1"/>
</dbReference>
<evidence type="ECO:0000256" key="4">
    <source>
        <dbReference type="ARBA" id="ARBA00023163"/>
    </source>
</evidence>
<comment type="similarity">
    <text evidence="1">Belongs to the LysR transcriptional regulatory family.</text>
</comment>
<dbReference type="SUPFAM" id="SSF53850">
    <property type="entry name" value="Periplasmic binding protein-like II"/>
    <property type="match status" value="1"/>
</dbReference>
<evidence type="ECO:0000256" key="1">
    <source>
        <dbReference type="ARBA" id="ARBA00009437"/>
    </source>
</evidence>
<dbReference type="InterPro" id="IPR005119">
    <property type="entry name" value="LysR_subst-bd"/>
</dbReference>
<evidence type="ECO:0000256" key="3">
    <source>
        <dbReference type="ARBA" id="ARBA00023125"/>
    </source>
</evidence>
<dbReference type="Pfam" id="PF03466">
    <property type="entry name" value="LysR_substrate"/>
    <property type="match status" value="1"/>
</dbReference>
<dbReference type="SUPFAM" id="SSF46785">
    <property type="entry name" value="Winged helix' DNA-binding domain"/>
    <property type="match status" value="1"/>
</dbReference>
<proteinExistence type="inferred from homology"/>
<dbReference type="PRINTS" id="PR00039">
    <property type="entry name" value="HTHLYSR"/>
</dbReference>
<dbReference type="InterPro" id="IPR036388">
    <property type="entry name" value="WH-like_DNA-bd_sf"/>
</dbReference>
<evidence type="ECO:0000259" key="5">
    <source>
        <dbReference type="PROSITE" id="PS50931"/>
    </source>
</evidence>
<dbReference type="Gene3D" id="1.10.10.10">
    <property type="entry name" value="Winged helix-like DNA-binding domain superfamily/Winged helix DNA-binding domain"/>
    <property type="match status" value="1"/>
</dbReference>
<dbReference type="Pfam" id="PF00126">
    <property type="entry name" value="HTH_1"/>
    <property type="match status" value="1"/>
</dbReference>
<dbReference type="InterPro" id="IPR036390">
    <property type="entry name" value="WH_DNA-bd_sf"/>
</dbReference>
<dbReference type="RefSeq" id="WP_163127462.1">
    <property type="nucleotide sequence ID" value="NZ_ARXS01000014.1"/>
</dbReference>
<accession>A0ABT2R0I2</accession>
<keyword evidence="3" id="KW-0238">DNA-binding</keyword>
<dbReference type="EMBL" id="ARXS01000014">
    <property type="protein sequence ID" value="MCU5783292.1"/>
    <property type="molecule type" value="Genomic_DNA"/>
</dbReference>
<dbReference type="PANTHER" id="PTHR30537:SF74">
    <property type="entry name" value="HTH-TYPE TRANSCRIPTIONAL REGULATOR TRPI"/>
    <property type="match status" value="1"/>
</dbReference>
<dbReference type="InterPro" id="IPR058163">
    <property type="entry name" value="LysR-type_TF_proteobact-type"/>
</dbReference>
<keyword evidence="2" id="KW-0805">Transcription regulation</keyword>
<keyword evidence="4" id="KW-0804">Transcription</keyword>
<reference evidence="6" key="1">
    <citation type="submission" date="2012-09" db="EMBL/GenBank/DDBJ databases">
        <title>Genome Sequence of alkane-degrading Bacterium Alcanivorax balearicus MACL04.</title>
        <authorList>
            <person name="Lai Q."/>
            <person name="Shao Z."/>
        </authorList>
    </citation>
    <scope>NUCLEOTIDE SEQUENCE</scope>
    <source>
        <strain evidence="6">MACL04</strain>
    </source>
</reference>
<dbReference type="Gene3D" id="3.40.190.10">
    <property type="entry name" value="Periplasmic binding protein-like II"/>
    <property type="match status" value="2"/>
</dbReference>
<evidence type="ECO:0000313" key="7">
    <source>
        <dbReference type="Proteomes" id="UP001064106"/>
    </source>
</evidence>
<organism evidence="6 7">
    <name type="scientific">Alloalcanivorax balearicus MACL04</name>
    <dbReference type="NCBI Taxonomy" id="1177182"/>
    <lineage>
        <taxon>Bacteria</taxon>
        <taxon>Pseudomonadati</taxon>
        <taxon>Pseudomonadota</taxon>
        <taxon>Gammaproteobacteria</taxon>
        <taxon>Oceanospirillales</taxon>
        <taxon>Alcanivoracaceae</taxon>
        <taxon>Alloalcanivorax</taxon>
    </lineage>
</organism>
<dbReference type="InterPro" id="IPR000847">
    <property type="entry name" value="LysR_HTH_N"/>
</dbReference>
<gene>
    <name evidence="6" type="ORF">MA04_02592</name>
</gene>
<comment type="caution">
    <text evidence="6">The sequence shown here is derived from an EMBL/GenBank/DDBJ whole genome shotgun (WGS) entry which is preliminary data.</text>
</comment>
<dbReference type="Proteomes" id="UP001064106">
    <property type="component" value="Unassembled WGS sequence"/>
</dbReference>
<sequence>MTAPLYRLPPMDALRGFVAVARRMSITVAAEDLHLTQSAVSRQIQTLEARLGCKLLVREYRGVRLTEAGRRLFQSVDPMMRELQELVETLGGGEQRKPVTITASMGVVGLWLLPRLGDFITRHPEVDVRVAANNRVVDLDTEGVDLAIRYCARSAAPEGAIKLFGDEIIVVGHPDWRDVALNRPEVFARQVLLEFDDPDHPWLQWSSHLGSAGLNHLRPARLVRFNQYDQLIQATVNGQGLALGRRALVADLIREGRLQVFDLGKGEPSGLPSRSSSSPSSKKYAHWLIQASPSPSISVRALAEWLVSQAASSHE</sequence>
<evidence type="ECO:0000256" key="2">
    <source>
        <dbReference type="ARBA" id="ARBA00023015"/>
    </source>
</evidence>
<name>A0ABT2R0I2_9GAMM</name>
<evidence type="ECO:0000313" key="6">
    <source>
        <dbReference type="EMBL" id="MCU5783292.1"/>
    </source>
</evidence>
<protein>
    <submittedName>
        <fullName evidence="6">LysR family transcriptional regulator</fullName>
    </submittedName>
</protein>